<name>A0A5N6YBX3_9EURO</name>
<sequence>MHLKEPYHTKSDVSLLLDYIFCDSWHISLHYSSHLIDIQQMLHLQDMSDNNAVSFYMPDMRPVKDPGADEDPGKPQFCPFCISEQDNLIDHLLDCMWRIWPSKFHDARIIKHLEIMKPYIALNKASYKCPRCPLIARGRGRLIYHVSHASHLPNLLLNDHGITIWGPETNRLWEPPGPFPFLLLILLLLPPGHI</sequence>
<accession>A0A5N6YBX3</accession>
<evidence type="ECO:0000313" key="1">
    <source>
        <dbReference type="EMBL" id="KAE8342688.1"/>
    </source>
</evidence>
<protein>
    <submittedName>
        <fullName evidence="1">Uncharacterized protein</fullName>
    </submittedName>
</protein>
<dbReference type="EMBL" id="ML737133">
    <property type="protein sequence ID" value="KAE8342688.1"/>
    <property type="molecule type" value="Genomic_DNA"/>
</dbReference>
<proteinExistence type="predicted"/>
<dbReference type="AlphaFoldDB" id="A0A5N6YBX3"/>
<gene>
    <name evidence="1" type="ORF">BDV24DRAFT_41322</name>
</gene>
<organism evidence="1">
    <name type="scientific">Aspergillus arachidicola</name>
    <dbReference type="NCBI Taxonomy" id="656916"/>
    <lineage>
        <taxon>Eukaryota</taxon>
        <taxon>Fungi</taxon>
        <taxon>Dikarya</taxon>
        <taxon>Ascomycota</taxon>
        <taxon>Pezizomycotina</taxon>
        <taxon>Eurotiomycetes</taxon>
        <taxon>Eurotiomycetidae</taxon>
        <taxon>Eurotiales</taxon>
        <taxon>Aspergillaceae</taxon>
        <taxon>Aspergillus</taxon>
        <taxon>Aspergillus subgen. Circumdati</taxon>
    </lineage>
</organism>
<reference evidence="1" key="1">
    <citation type="submission" date="2019-04" db="EMBL/GenBank/DDBJ databases">
        <title>Friends and foes A comparative genomics study of 23 Aspergillus species from section Flavi.</title>
        <authorList>
            <consortium name="DOE Joint Genome Institute"/>
            <person name="Kjaerbolling I."/>
            <person name="Vesth T."/>
            <person name="Frisvad J.C."/>
            <person name="Nybo J.L."/>
            <person name="Theobald S."/>
            <person name="Kildgaard S."/>
            <person name="Isbrandt T."/>
            <person name="Kuo A."/>
            <person name="Sato A."/>
            <person name="Lyhne E.K."/>
            <person name="Kogle M.E."/>
            <person name="Wiebenga A."/>
            <person name="Kun R.S."/>
            <person name="Lubbers R.J."/>
            <person name="Makela M.R."/>
            <person name="Barry K."/>
            <person name="Chovatia M."/>
            <person name="Clum A."/>
            <person name="Daum C."/>
            <person name="Haridas S."/>
            <person name="He G."/>
            <person name="LaButti K."/>
            <person name="Lipzen A."/>
            <person name="Mondo S."/>
            <person name="Riley R."/>
            <person name="Salamov A."/>
            <person name="Simmons B.A."/>
            <person name="Magnuson J.K."/>
            <person name="Henrissat B."/>
            <person name="Mortensen U.H."/>
            <person name="Larsen T.O."/>
            <person name="Devries R.P."/>
            <person name="Grigoriev I.V."/>
            <person name="Machida M."/>
            <person name="Baker S.E."/>
            <person name="Andersen M.R."/>
        </authorList>
    </citation>
    <scope>NUCLEOTIDE SEQUENCE</scope>
    <source>
        <strain evidence="1">CBS 117612</strain>
    </source>
</reference>
<dbReference type="Proteomes" id="UP000325558">
    <property type="component" value="Unassembled WGS sequence"/>
</dbReference>